<dbReference type="Gene3D" id="1.10.238.10">
    <property type="entry name" value="EF-hand"/>
    <property type="match status" value="1"/>
</dbReference>
<dbReference type="Proteomes" id="UP000694867">
    <property type="component" value="Unplaced"/>
</dbReference>
<dbReference type="CDD" id="cd00051">
    <property type="entry name" value="EFh"/>
    <property type="match status" value="2"/>
</dbReference>
<evidence type="ECO:0000313" key="6">
    <source>
        <dbReference type="RefSeq" id="XP_003744989.1"/>
    </source>
</evidence>
<dbReference type="PANTHER" id="PTHR23055:SF192">
    <property type="entry name" value="EF-HAND DOMAIN-CONTAINING PROTEIN"/>
    <property type="match status" value="1"/>
</dbReference>
<evidence type="ECO:0000313" key="5">
    <source>
        <dbReference type="Proteomes" id="UP000694867"/>
    </source>
</evidence>
<dbReference type="SUPFAM" id="SSF47473">
    <property type="entry name" value="EF-hand"/>
    <property type="match status" value="1"/>
</dbReference>
<dbReference type="InterPro" id="IPR011992">
    <property type="entry name" value="EF-hand-dom_pair"/>
</dbReference>
<evidence type="ECO:0000256" key="1">
    <source>
        <dbReference type="ARBA" id="ARBA00022723"/>
    </source>
</evidence>
<feature type="domain" description="EF-hand" evidence="4">
    <location>
        <begin position="67"/>
        <end position="102"/>
    </location>
</feature>
<sequence>MGQEMSVGEEGDASMSPAELKDFQGLTCFSEDDILHWYRSFCLKFPDGKMGGDDVEKLYTALFPYGTPARFREHVFRMIDADHDGEIDFREFLTCLAVVMNGNSEQKLRRAFCLYDVDGDGFITEDELSVIFQQMQLTGRMVLANPQHAQCAKNIVGKFDKDGDGKLDFEEFSKLAKTLPPIVDTIYRDVDQERDNIDKTT</sequence>
<dbReference type="Pfam" id="PF13499">
    <property type="entry name" value="EF-hand_7"/>
    <property type="match status" value="1"/>
</dbReference>
<protein>
    <submittedName>
        <fullName evidence="6">Neurocalcin-delta A-like</fullName>
    </submittedName>
</protein>
<dbReference type="PANTHER" id="PTHR23055">
    <property type="entry name" value="CALCIUM BINDING PROTEINS"/>
    <property type="match status" value="1"/>
</dbReference>
<dbReference type="PRINTS" id="PR00450">
    <property type="entry name" value="RECOVERIN"/>
</dbReference>
<dbReference type="InterPro" id="IPR028846">
    <property type="entry name" value="Recoverin"/>
</dbReference>
<evidence type="ECO:0000259" key="4">
    <source>
        <dbReference type="PROSITE" id="PS50222"/>
    </source>
</evidence>
<keyword evidence="1" id="KW-0479">Metal-binding</keyword>
<dbReference type="Pfam" id="PF13202">
    <property type="entry name" value="EF-hand_5"/>
    <property type="match status" value="1"/>
</dbReference>
<reference evidence="6" key="1">
    <citation type="submission" date="2025-08" db="UniProtKB">
        <authorList>
            <consortium name="RefSeq"/>
        </authorList>
    </citation>
    <scope>IDENTIFICATION</scope>
</reference>
<evidence type="ECO:0000256" key="2">
    <source>
        <dbReference type="ARBA" id="ARBA00022737"/>
    </source>
</evidence>
<proteinExistence type="predicted"/>
<accession>A0AAJ6VYA0</accession>
<gene>
    <name evidence="6" type="primary">LOC100901840</name>
</gene>
<dbReference type="AlphaFoldDB" id="A0AAJ6VYA0"/>
<dbReference type="GO" id="GO:0005509">
    <property type="term" value="F:calcium ion binding"/>
    <property type="evidence" value="ECO:0007669"/>
    <property type="project" value="InterPro"/>
</dbReference>
<keyword evidence="2" id="KW-0677">Repeat</keyword>
<evidence type="ECO:0000256" key="3">
    <source>
        <dbReference type="ARBA" id="ARBA00022837"/>
    </source>
</evidence>
<dbReference type="FunFam" id="1.10.238.10:FF:000001">
    <property type="entry name" value="Calmodulin 1"/>
    <property type="match status" value="1"/>
</dbReference>
<organism evidence="5 6">
    <name type="scientific">Galendromus occidentalis</name>
    <name type="common">western predatory mite</name>
    <dbReference type="NCBI Taxonomy" id="34638"/>
    <lineage>
        <taxon>Eukaryota</taxon>
        <taxon>Metazoa</taxon>
        <taxon>Ecdysozoa</taxon>
        <taxon>Arthropoda</taxon>
        <taxon>Chelicerata</taxon>
        <taxon>Arachnida</taxon>
        <taxon>Acari</taxon>
        <taxon>Parasitiformes</taxon>
        <taxon>Mesostigmata</taxon>
        <taxon>Gamasina</taxon>
        <taxon>Phytoseioidea</taxon>
        <taxon>Phytoseiidae</taxon>
        <taxon>Typhlodrominae</taxon>
        <taxon>Galendromus</taxon>
    </lineage>
</organism>
<dbReference type="KEGG" id="goe:100901840"/>
<dbReference type="GeneID" id="100901840"/>
<dbReference type="RefSeq" id="XP_003744989.1">
    <property type="nucleotide sequence ID" value="XM_003744941.2"/>
</dbReference>
<feature type="domain" description="EF-hand" evidence="4">
    <location>
        <begin position="103"/>
        <end position="138"/>
    </location>
</feature>
<keyword evidence="3" id="KW-0106">Calcium</keyword>
<name>A0AAJ6VYA0_9ACAR</name>
<dbReference type="PROSITE" id="PS50222">
    <property type="entry name" value="EF_HAND_2"/>
    <property type="match status" value="3"/>
</dbReference>
<dbReference type="SMART" id="SM00054">
    <property type="entry name" value="EFh"/>
    <property type="match status" value="3"/>
</dbReference>
<dbReference type="PROSITE" id="PS00018">
    <property type="entry name" value="EF_HAND_1"/>
    <property type="match status" value="3"/>
</dbReference>
<keyword evidence="5" id="KW-1185">Reference proteome</keyword>
<feature type="domain" description="EF-hand" evidence="4">
    <location>
        <begin position="147"/>
        <end position="182"/>
    </location>
</feature>
<dbReference type="InterPro" id="IPR018247">
    <property type="entry name" value="EF_Hand_1_Ca_BS"/>
</dbReference>
<dbReference type="InterPro" id="IPR002048">
    <property type="entry name" value="EF_hand_dom"/>
</dbReference>